<dbReference type="GO" id="GO:0005634">
    <property type="term" value="C:nucleus"/>
    <property type="evidence" value="ECO:0007669"/>
    <property type="project" value="UniProtKB-SubCell"/>
</dbReference>
<comment type="subcellular location">
    <subcellularLocation>
        <location evidence="2">Cytoplasm</location>
    </subcellularLocation>
    <subcellularLocation>
        <location evidence="1">Nucleus</location>
    </subcellularLocation>
</comment>
<evidence type="ECO:0000256" key="5">
    <source>
        <dbReference type="SAM" id="MobiDB-lite"/>
    </source>
</evidence>
<evidence type="ECO:0000256" key="1">
    <source>
        <dbReference type="ARBA" id="ARBA00004123"/>
    </source>
</evidence>
<evidence type="ECO:0000256" key="4">
    <source>
        <dbReference type="ARBA" id="ARBA00023242"/>
    </source>
</evidence>
<name>A0A369K3N9_HYPMA</name>
<proteinExistence type="predicted"/>
<sequence length="447" mass="51370">MTFGGDIAHSNDEAARIAAATLIQRLWRKKETDSRNRYLTTEQRWEDATVQAKLKVDRSTASDGKNAPRRRWKRAIFLVGRLEDSNRMPGASAVDPGREEQKILETQHWLELVDGKHRYGSNLKVRHCYWYHRRWQEEDTSDNFFKWLDEGGGKSLSLDQCPRSRLEREKIKYLSAEQRLNYLVKIDSTGKLLWAKNNQPVDTTQGRWRDAGDHGGIVPQDLPSERFVSGHGCRRSSSSLSVPQSKAATRYAGQTIGKYRWTRKTVHRKTWIYVSDMDFNIFIGIKETGTFQHSSFLAGGLVTSAGLITVKDGLIYKLSPLSGHYRTSIDHFHRFLDVLAERGVDMHKARIHRAEVALWGTEHFAKFKKGKKRRTDAGRETLRHLASEATKSSFNKSKDINRWKHETLYGRPPIARQTGQEDQEGVLYTHTPRSSYHQLPNTDPPVS</sequence>
<gene>
    <name evidence="6" type="primary">IQM3</name>
    <name evidence="6" type="ORF">Hypma_015614</name>
</gene>
<organism evidence="6 7">
    <name type="scientific">Hypsizygus marmoreus</name>
    <name type="common">White beech mushroom</name>
    <name type="synonym">Agaricus marmoreus</name>
    <dbReference type="NCBI Taxonomy" id="39966"/>
    <lineage>
        <taxon>Eukaryota</taxon>
        <taxon>Fungi</taxon>
        <taxon>Dikarya</taxon>
        <taxon>Basidiomycota</taxon>
        <taxon>Agaricomycotina</taxon>
        <taxon>Agaricomycetes</taxon>
        <taxon>Agaricomycetidae</taxon>
        <taxon>Agaricales</taxon>
        <taxon>Tricholomatineae</taxon>
        <taxon>Lyophyllaceae</taxon>
        <taxon>Hypsizygus</taxon>
    </lineage>
</organism>
<dbReference type="InterPro" id="IPR044159">
    <property type="entry name" value="IQM"/>
</dbReference>
<dbReference type="PANTHER" id="PTHR31250:SF27">
    <property type="entry name" value="IQ DOMAIN-CONTAINING PROTEIN IQM5"/>
    <property type="match status" value="1"/>
</dbReference>
<dbReference type="InParanoid" id="A0A369K3N9"/>
<keyword evidence="4" id="KW-0539">Nucleus</keyword>
<evidence type="ECO:0000313" key="7">
    <source>
        <dbReference type="Proteomes" id="UP000076154"/>
    </source>
</evidence>
<dbReference type="Proteomes" id="UP000076154">
    <property type="component" value="Unassembled WGS sequence"/>
</dbReference>
<keyword evidence="7" id="KW-1185">Reference proteome</keyword>
<accession>A0A369K3N9</accession>
<dbReference type="STRING" id="39966.A0A369K3N9"/>
<reference evidence="6" key="1">
    <citation type="submission" date="2018-04" db="EMBL/GenBank/DDBJ databases">
        <title>Whole genome sequencing of Hypsizygus marmoreus.</title>
        <authorList>
            <person name="Choi I.-G."/>
            <person name="Min B."/>
            <person name="Kim J.-G."/>
            <person name="Kim S."/>
            <person name="Oh Y.-L."/>
            <person name="Kong W.-S."/>
            <person name="Park H."/>
            <person name="Jeong J."/>
            <person name="Song E.-S."/>
        </authorList>
    </citation>
    <scope>NUCLEOTIDE SEQUENCE [LARGE SCALE GENOMIC DNA]</scope>
    <source>
        <strain evidence="6">51987-8</strain>
    </source>
</reference>
<dbReference type="OrthoDB" id="7344096at2759"/>
<feature type="region of interest" description="Disordered" evidence="5">
    <location>
        <begin position="408"/>
        <end position="447"/>
    </location>
</feature>
<evidence type="ECO:0000256" key="3">
    <source>
        <dbReference type="ARBA" id="ARBA00022490"/>
    </source>
</evidence>
<comment type="caution">
    <text evidence="6">The sequence shown here is derived from an EMBL/GenBank/DDBJ whole genome shotgun (WGS) entry which is preliminary data.</text>
</comment>
<dbReference type="AlphaFoldDB" id="A0A369K3N9"/>
<protein>
    <submittedName>
        <fullName evidence="6">IQ domain-containing protein IQM3</fullName>
    </submittedName>
</protein>
<dbReference type="EMBL" id="LUEZ02000010">
    <property type="protein sequence ID" value="RDB28558.1"/>
    <property type="molecule type" value="Genomic_DNA"/>
</dbReference>
<dbReference type="GO" id="GO:0005737">
    <property type="term" value="C:cytoplasm"/>
    <property type="evidence" value="ECO:0007669"/>
    <property type="project" value="UniProtKB-SubCell"/>
</dbReference>
<dbReference type="PANTHER" id="PTHR31250">
    <property type="entry name" value="IQ DOMAIN-CONTAINING PROTEIN IQM3"/>
    <property type="match status" value="1"/>
</dbReference>
<evidence type="ECO:0000313" key="6">
    <source>
        <dbReference type="EMBL" id="RDB28558.1"/>
    </source>
</evidence>
<evidence type="ECO:0000256" key="2">
    <source>
        <dbReference type="ARBA" id="ARBA00004496"/>
    </source>
</evidence>
<feature type="compositionally biased region" description="Polar residues" evidence="5">
    <location>
        <begin position="431"/>
        <end position="441"/>
    </location>
</feature>
<keyword evidence="3" id="KW-0963">Cytoplasm</keyword>